<dbReference type="InterPro" id="IPR011032">
    <property type="entry name" value="GroES-like_sf"/>
</dbReference>
<dbReference type="InterPro" id="IPR050129">
    <property type="entry name" value="Zn_alcohol_dh"/>
</dbReference>
<dbReference type="AlphaFoldDB" id="A0AB34FRU9"/>
<dbReference type="Pfam" id="PF08240">
    <property type="entry name" value="ADH_N"/>
    <property type="match status" value="1"/>
</dbReference>
<dbReference type="SUPFAM" id="SSF50129">
    <property type="entry name" value="GroES-like"/>
    <property type="match status" value="1"/>
</dbReference>
<evidence type="ECO:0000256" key="10">
    <source>
        <dbReference type="SAM" id="MobiDB-lite"/>
    </source>
</evidence>
<feature type="domain" description="Alcohol dehydrogenase-like C-terminal" evidence="11">
    <location>
        <begin position="337"/>
        <end position="468"/>
    </location>
</feature>
<evidence type="ECO:0000259" key="11">
    <source>
        <dbReference type="Pfam" id="PF00107"/>
    </source>
</evidence>
<comment type="caution">
    <text evidence="14">The sequence shown here is derived from an EMBL/GenBank/DDBJ whole genome shotgun (WGS) entry which is preliminary data.</text>
</comment>
<dbReference type="Gene3D" id="3.40.50.720">
    <property type="entry name" value="NAD(P)-binding Rossmann-like Domain"/>
    <property type="match status" value="1"/>
</dbReference>
<evidence type="ECO:0000259" key="12">
    <source>
        <dbReference type="Pfam" id="PF03501"/>
    </source>
</evidence>
<dbReference type="GO" id="GO:0008270">
    <property type="term" value="F:zinc ion binding"/>
    <property type="evidence" value="ECO:0007669"/>
    <property type="project" value="InterPro"/>
</dbReference>
<dbReference type="EMBL" id="JAQHRD010000004">
    <property type="protein sequence ID" value="KAJ6441970.1"/>
    <property type="molecule type" value="Genomic_DNA"/>
</dbReference>
<evidence type="ECO:0000256" key="5">
    <source>
        <dbReference type="ARBA" id="ARBA00022833"/>
    </source>
</evidence>
<evidence type="ECO:0000256" key="1">
    <source>
        <dbReference type="ARBA" id="ARBA00004496"/>
    </source>
</evidence>
<keyword evidence="7" id="KW-0560">Oxidoreductase</keyword>
<organism evidence="14 15">
    <name type="scientific">Purpureocillium lavendulum</name>
    <dbReference type="NCBI Taxonomy" id="1247861"/>
    <lineage>
        <taxon>Eukaryota</taxon>
        <taxon>Fungi</taxon>
        <taxon>Dikarya</taxon>
        <taxon>Ascomycota</taxon>
        <taxon>Pezizomycotina</taxon>
        <taxon>Sordariomycetes</taxon>
        <taxon>Hypocreomycetidae</taxon>
        <taxon>Hypocreales</taxon>
        <taxon>Ophiocordycipitaceae</taxon>
        <taxon>Purpureocillium</taxon>
    </lineage>
</organism>
<keyword evidence="4 9" id="KW-0479">Metal-binding</keyword>
<dbReference type="PANTHER" id="PTHR43401">
    <property type="entry name" value="L-THREONINE 3-DEHYDROGENASE"/>
    <property type="match status" value="1"/>
</dbReference>
<dbReference type="Pfam" id="PF03501">
    <property type="entry name" value="S10_plectin"/>
    <property type="match status" value="1"/>
</dbReference>
<sequence length="509" mass="56605">MLIPKADRKKIHEYLFREGVLVAQKDFNLPKHPDIDTKNLFVIKACQSLNSRGYVKTQFSWQYYYYTLTPEGLDYLREWLHLPAEIVPATHIKQQRSHAPPRGMLGEGERERRPFGRGRGGDRGDREGGYRRRDAGEGKEGGAPGEFAPQFQAPRIQKFAKMTSLPKEMKALRYEKPEDWSIVTVPLPKLRDNDVLVKVKACGVCGTDLHIHEGEFIAKFPLIPGHETVGVIAAVGKDVKGFKIGDRVAADNSELCNECFYCRRGQLLLCENFNAHGVTMDGGFAEYCAYPAAKVFPIHNLNWVDATLLEPASCACHGLEKIRPKLGSHVLMFGAGPTGLMLAQLLRQNGGCQVTIAAPKGLKMELAKSLDAADTLIELSRENPAEQFEKLKKDNPYGFDIAVVEATGSVKILEDSINYVRRGGTLVVYGVYANKDRVSWPPSKIFGDEITIIGSFSETYMFPATIDYLDSGKVKTKGIVNKTFKLEEFGQALQSIKDKTAIKAAIVFD</sequence>
<feature type="region of interest" description="Disordered" evidence="10">
    <location>
        <begin position="93"/>
        <end position="148"/>
    </location>
</feature>
<evidence type="ECO:0000256" key="6">
    <source>
        <dbReference type="ARBA" id="ARBA00022980"/>
    </source>
</evidence>
<keyword evidence="6" id="KW-0689">Ribosomal protein</keyword>
<feature type="domain" description="Alcohol dehydrogenase-like N-terminal" evidence="13">
    <location>
        <begin position="192"/>
        <end position="299"/>
    </location>
</feature>
<name>A0AB34FRU9_9HYPO</name>
<evidence type="ECO:0000313" key="14">
    <source>
        <dbReference type="EMBL" id="KAJ6441970.1"/>
    </source>
</evidence>
<dbReference type="InterPro" id="IPR036291">
    <property type="entry name" value="NAD(P)-bd_dom_sf"/>
</dbReference>
<dbReference type="InterPro" id="IPR013154">
    <property type="entry name" value="ADH-like_N"/>
</dbReference>
<dbReference type="GO" id="GO:0005737">
    <property type="term" value="C:cytoplasm"/>
    <property type="evidence" value="ECO:0007669"/>
    <property type="project" value="UniProtKB-SubCell"/>
</dbReference>
<dbReference type="FunFam" id="1.10.10.10:FF:000025">
    <property type="entry name" value="40S ribosomal protein S10"/>
    <property type="match status" value="1"/>
</dbReference>
<keyword evidence="5 9" id="KW-0862">Zinc</keyword>
<keyword evidence="15" id="KW-1185">Reference proteome</keyword>
<dbReference type="CDD" id="cd08234">
    <property type="entry name" value="threonine_DH_like"/>
    <property type="match status" value="1"/>
</dbReference>
<dbReference type="Gene3D" id="3.90.180.10">
    <property type="entry name" value="Medium-chain alcohol dehydrogenases, catalytic domain"/>
    <property type="match status" value="1"/>
</dbReference>
<comment type="similarity">
    <text evidence="2">Belongs to the eukaryotic ribosomal protein eS10 family.</text>
</comment>
<dbReference type="Gene3D" id="1.10.10.10">
    <property type="entry name" value="Winged helix-like DNA-binding domain superfamily/Winged helix DNA-binding domain"/>
    <property type="match status" value="1"/>
</dbReference>
<dbReference type="InterPro" id="IPR036388">
    <property type="entry name" value="WH-like_DNA-bd_sf"/>
</dbReference>
<evidence type="ECO:0000256" key="3">
    <source>
        <dbReference type="ARBA" id="ARBA00022490"/>
    </source>
</evidence>
<dbReference type="InterPro" id="IPR013149">
    <property type="entry name" value="ADH-like_C"/>
</dbReference>
<feature type="compositionally biased region" description="Basic and acidic residues" evidence="10">
    <location>
        <begin position="107"/>
        <end position="140"/>
    </location>
</feature>
<dbReference type="Pfam" id="PF00107">
    <property type="entry name" value="ADH_zinc_N"/>
    <property type="match status" value="1"/>
</dbReference>
<reference evidence="14" key="1">
    <citation type="submission" date="2023-01" db="EMBL/GenBank/DDBJ databases">
        <title>The growth and conidiation of Purpureocillium lavendulum are regulated by nitrogen source and histone H3K14 acetylation.</title>
        <authorList>
            <person name="Tang P."/>
            <person name="Han J."/>
            <person name="Zhang C."/>
            <person name="Tang P."/>
            <person name="Qi F."/>
            <person name="Zhang K."/>
            <person name="Liang L."/>
        </authorList>
    </citation>
    <scope>NUCLEOTIDE SEQUENCE</scope>
    <source>
        <strain evidence="14">YMF1.00683</strain>
    </source>
</reference>
<feature type="domain" description="Plectin/eS10 N-terminal" evidence="12">
    <location>
        <begin position="3"/>
        <end position="94"/>
    </location>
</feature>
<gene>
    <name evidence="14" type="primary">ARD1</name>
    <name evidence="14" type="ORF">O9K51_05521</name>
</gene>
<comment type="cofactor">
    <cofactor evidence="9">
        <name>Zn(2+)</name>
        <dbReference type="ChEBI" id="CHEBI:29105"/>
    </cofactor>
</comment>
<evidence type="ECO:0000256" key="8">
    <source>
        <dbReference type="ARBA" id="ARBA00023274"/>
    </source>
</evidence>
<dbReference type="SUPFAM" id="SSF51735">
    <property type="entry name" value="NAD(P)-binding Rossmann-fold domains"/>
    <property type="match status" value="1"/>
</dbReference>
<proteinExistence type="inferred from homology"/>
<evidence type="ECO:0000256" key="7">
    <source>
        <dbReference type="ARBA" id="ARBA00023002"/>
    </source>
</evidence>
<dbReference type="Proteomes" id="UP001163105">
    <property type="component" value="Unassembled WGS sequence"/>
</dbReference>
<dbReference type="GO" id="GO:1990904">
    <property type="term" value="C:ribonucleoprotein complex"/>
    <property type="evidence" value="ECO:0007669"/>
    <property type="project" value="UniProtKB-KW"/>
</dbReference>
<evidence type="ECO:0000256" key="9">
    <source>
        <dbReference type="RuleBase" id="RU361277"/>
    </source>
</evidence>
<dbReference type="GO" id="GO:0016491">
    <property type="term" value="F:oxidoreductase activity"/>
    <property type="evidence" value="ECO:0007669"/>
    <property type="project" value="UniProtKB-KW"/>
</dbReference>
<keyword evidence="8" id="KW-0687">Ribonucleoprotein</keyword>
<evidence type="ECO:0000256" key="2">
    <source>
        <dbReference type="ARBA" id="ARBA00007278"/>
    </source>
</evidence>
<comment type="subcellular location">
    <subcellularLocation>
        <location evidence="1">Cytoplasm</location>
    </subcellularLocation>
</comment>
<dbReference type="PANTHER" id="PTHR43401:SF2">
    <property type="entry name" value="L-THREONINE 3-DEHYDROGENASE"/>
    <property type="match status" value="1"/>
</dbReference>
<evidence type="ECO:0000259" key="13">
    <source>
        <dbReference type="Pfam" id="PF08240"/>
    </source>
</evidence>
<accession>A0AB34FRU9</accession>
<dbReference type="PROSITE" id="PS00059">
    <property type="entry name" value="ADH_ZINC"/>
    <property type="match status" value="1"/>
</dbReference>
<protein>
    <submittedName>
        <fullName evidence="14">HET-C domain-containing protein HetC</fullName>
    </submittedName>
</protein>
<evidence type="ECO:0000313" key="15">
    <source>
        <dbReference type="Proteomes" id="UP001163105"/>
    </source>
</evidence>
<dbReference type="InterPro" id="IPR005326">
    <property type="entry name" value="Plectin_eS10_N"/>
</dbReference>
<keyword evidence="3" id="KW-0963">Cytoplasm</keyword>
<comment type="similarity">
    <text evidence="9">Belongs to the zinc-containing alcohol dehydrogenase family.</text>
</comment>
<dbReference type="InterPro" id="IPR002328">
    <property type="entry name" value="ADH_Zn_CS"/>
</dbReference>
<dbReference type="GO" id="GO:0005840">
    <property type="term" value="C:ribosome"/>
    <property type="evidence" value="ECO:0007669"/>
    <property type="project" value="UniProtKB-KW"/>
</dbReference>
<evidence type="ECO:0000256" key="4">
    <source>
        <dbReference type="ARBA" id="ARBA00022723"/>
    </source>
</evidence>